<evidence type="ECO:0000313" key="2">
    <source>
        <dbReference type="EMBL" id="CAK9195657.1"/>
    </source>
</evidence>
<keyword evidence="3" id="KW-1185">Reference proteome</keyword>
<accession>A0ABP0TJL1</accession>
<feature type="compositionally biased region" description="Basic residues" evidence="1">
    <location>
        <begin position="211"/>
        <end position="226"/>
    </location>
</feature>
<feature type="region of interest" description="Disordered" evidence="1">
    <location>
        <begin position="142"/>
        <end position="252"/>
    </location>
</feature>
<reference evidence="2" key="1">
    <citation type="submission" date="2024-02" db="EMBL/GenBank/DDBJ databases">
        <authorList>
            <consortium name="ELIXIR-Norway"/>
            <consortium name="Elixir Norway"/>
        </authorList>
    </citation>
    <scope>NUCLEOTIDE SEQUENCE</scope>
</reference>
<organism evidence="2 3">
    <name type="scientific">Sphagnum troendelagicum</name>
    <dbReference type="NCBI Taxonomy" id="128251"/>
    <lineage>
        <taxon>Eukaryota</taxon>
        <taxon>Viridiplantae</taxon>
        <taxon>Streptophyta</taxon>
        <taxon>Embryophyta</taxon>
        <taxon>Bryophyta</taxon>
        <taxon>Sphagnophytina</taxon>
        <taxon>Sphagnopsida</taxon>
        <taxon>Sphagnales</taxon>
        <taxon>Sphagnaceae</taxon>
        <taxon>Sphagnum</taxon>
    </lineage>
</organism>
<dbReference type="EMBL" id="OZ019903">
    <property type="protein sequence ID" value="CAK9195657.1"/>
    <property type="molecule type" value="Genomic_DNA"/>
</dbReference>
<sequence length="252" mass="28292">MLPNPIDGESNLDRLPSMVRAYLDNAQAMIGRVPYRLRRLVVSVVDSPLAAMGLNQLWVPSTITRYCTLMTKLLTMMVRSRDSAPVDDEPFVNVLGICIQISEMRWRISSLTSEVDEKRTEMTKISIPSTRCCSTFVDRRPGASDVAARSPPHPVVQSRRVARMRSRERQGHTVQQTTEDHAPRGDGVGRRTLHPETRSDRSHGVHDRWSSRHHRHFTKPGRRIAPRSKSGDEKPIVAGTPDNLDRSGDSGG</sequence>
<feature type="compositionally biased region" description="Basic and acidic residues" evidence="1">
    <location>
        <begin position="243"/>
        <end position="252"/>
    </location>
</feature>
<dbReference type="Proteomes" id="UP001497512">
    <property type="component" value="Chromosome 11"/>
</dbReference>
<feature type="compositionally biased region" description="Basic and acidic residues" evidence="1">
    <location>
        <begin position="178"/>
        <end position="210"/>
    </location>
</feature>
<gene>
    <name evidence="2" type="ORF">CSSPTR1EN2_LOCUS3047</name>
</gene>
<proteinExistence type="predicted"/>
<evidence type="ECO:0000313" key="3">
    <source>
        <dbReference type="Proteomes" id="UP001497512"/>
    </source>
</evidence>
<protein>
    <submittedName>
        <fullName evidence="2">Uncharacterized protein</fullName>
    </submittedName>
</protein>
<name>A0ABP0TJL1_9BRYO</name>
<evidence type="ECO:0000256" key="1">
    <source>
        <dbReference type="SAM" id="MobiDB-lite"/>
    </source>
</evidence>